<gene>
    <name evidence="1" type="ORF">GOP47_0005479</name>
</gene>
<comment type="caution">
    <text evidence="1">The sequence shown here is derived from an EMBL/GenBank/DDBJ whole genome shotgun (WGS) entry which is preliminary data.</text>
</comment>
<dbReference type="EMBL" id="JABFUD020000005">
    <property type="protein sequence ID" value="KAI5080000.1"/>
    <property type="molecule type" value="Genomic_DNA"/>
</dbReference>
<evidence type="ECO:0000313" key="2">
    <source>
        <dbReference type="Proteomes" id="UP000886520"/>
    </source>
</evidence>
<accession>A0A9D4V5T1</accession>
<protein>
    <recommendedName>
        <fullName evidence="3">Pentatricopeptide repeat-containing protein</fullName>
    </recommendedName>
</protein>
<sequence length="79" mass="8637">MKEGEIGKAISLMRSMPLCQKLVAWRTVLNACKNWGSLQDGQVAFEHAVHLDKEDAATYVLMAHTYACNIMVAARGSVG</sequence>
<organism evidence="1 2">
    <name type="scientific">Adiantum capillus-veneris</name>
    <name type="common">Maidenhair fern</name>
    <dbReference type="NCBI Taxonomy" id="13818"/>
    <lineage>
        <taxon>Eukaryota</taxon>
        <taxon>Viridiplantae</taxon>
        <taxon>Streptophyta</taxon>
        <taxon>Embryophyta</taxon>
        <taxon>Tracheophyta</taxon>
        <taxon>Polypodiopsida</taxon>
        <taxon>Polypodiidae</taxon>
        <taxon>Polypodiales</taxon>
        <taxon>Pteridineae</taxon>
        <taxon>Pteridaceae</taxon>
        <taxon>Vittarioideae</taxon>
        <taxon>Adiantum</taxon>
    </lineage>
</organism>
<evidence type="ECO:0008006" key="3">
    <source>
        <dbReference type="Google" id="ProtNLM"/>
    </source>
</evidence>
<evidence type="ECO:0000313" key="1">
    <source>
        <dbReference type="EMBL" id="KAI5080000.1"/>
    </source>
</evidence>
<reference evidence="1 2" key="1">
    <citation type="submission" date="2021-01" db="EMBL/GenBank/DDBJ databases">
        <title>Adiantum capillus-veneris genome.</title>
        <authorList>
            <person name="Fang Y."/>
            <person name="Liao Q."/>
        </authorList>
    </citation>
    <scope>NUCLEOTIDE SEQUENCE [LARGE SCALE GENOMIC DNA]</scope>
    <source>
        <strain evidence="1">H3</strain>
        <tissue evidence="1">Leaf</tissue>
    </source>
</reference>
<name>A0A9D4V5T1_ADICA</name>
<dbReference type="AlphaFoldDB" id="A0A9D4V5T1"/>
<proteinExistence type="predicted"/>
<dbReference type="Proteomes" id="UP000886520">
    <property type="component" value="Chromosome 5"/>
</dbReference>
<keyword evidence="2" id="KW-1185">Reference proteome</keyword>